<dbReference type="InterPro" id="IPR036812">
    <property type="entry name" value="NAD(P)_OxRdtase_dom_sf"/>
</dbReference>
<dbReference type="STRING" id="1480615.AWJ14_05515"/>
<evidence type="ECO:0000313" key="3">
    <source>
        <dbReference type="EMBL" id="OCW58601.1"/>
    </source>
</evidence>
<dbReference type="Pfam" id="PF00248">
    <property type="entry name" value="Aldo_ket_red"/>
    <property type="match status" value="1"/>
</dbReference>
<keyword evidence="4" id="KW-1185">Reference proteome</keyword>
<name>A0A1C1YYK0_9HYPH</name>
<evidence type="ECO:0000259" key="2">
    <source>
        <dbReference type="Pfam" id="PF00248"/>
    </source>
</evidence>
<dbReference type="EMBL" id="LQZT01000005">
    <property type="protein sequence ID" value="OCW58601.1"/>
    <property type="molecule type" value="Genomic_DNA"/>
</dbReference>
<dbReference type="SUPFAM" id="SSF51430">
    <property type="entry name" value="NAD(P)-linked oxidoreductase"/>
    <property type="match status" value="1"/>
</dbReference>
<dbReference type="PANTHER" id="PTHR43364">
    <property type="entry name" value="NADH-SPECIFIC METHYLGLYOXAL REDUCTASE-RELATED"/>
    <property type="match status" value="1"/>
</dbReference>
<proteinExistence type="predicted"/>
<evidence type="ECO:0000313" key="4">
    <source>
        <dbReference type="Proteomes" id="UP000094795"/>
    </source>
</evidence>
<keyword evidence="1" id="KW-0560">Oxidoreductase</keyword>
<dbReference type="Proteomes" id="UP000094795">
    <property type="component" value="Unassembled WGS sequence"/>
</dbReference>
<dbReference type="AlphaFoldDB" id="A0A1C1YYK0"/>
<comment type="caution">
    <text evidence="3">The sequence shown here is derived from an EMBL/GenBank/DDBJ whole genome shotgun (WGS) entry which is preliminary data.</text>
</comment>
<dbReference type="RefSeq" id="WP_066176152.1">
    <property type="nucleotide sequence ID" value="NZ_LQZT01000005.1"/>
</dbReference>
<gene>
    <name evidence="3" type="ORF">AWJ14_05515</name>
</gene>
<organism evidence="3 4">
    <name type="scientific">Hoeflea olei</name>
    <dbReference type="NCBI Taxonomy" id="1480615"/>
    <lineage>
        <taxon>Bacteria</taxon>
        <taxon>Pseudomonadati</taxon>
        <taxon>Pseudomonadota</taxon>
        <taxon>Alphaproteobacteria</taxon>
        <taxon>Hyphomicrobiales</taxon>
        <taxon>Rhizobiaceae</taxon>
        <taxon>Hoeflea</taxon>
    </lineage>
</organism>
<reference evidence="3 4" key="1">
    <citation type="submission" date="2015-12" db="EMBL/GenBank/DDBJ databases">
        <authorList>
            <person name="Shamseldin A."/>
            <person name="Moawad H."/>
            <person name="Abd El-Rahim W.M."/>
            <person name="Sadowsky M.J."/>
        </authorList>
    </citation>
    <scope>NUCLEOTIDE SEQUENCE [LARGE SCALE GENOMIC DNA]</scope>
    <source>
        <strain evidence="3 4">JC234</strain>
    </source>
</reference>
<dbReference type="GO" id="GO:0005829">
    <property type="term" value="C:cytosol"/>
    <property type="evidence" value="ECO:0007669"/>
    <property type="project" value="TreeGrafter"/>
</dbReference>
<dbReference type="FunFam" id="3.20.20.100:FF:000004">
    <property type="entry name" value="Oxidoreductase, aldo/keto reductase"/>
    <property type="match status" value="1"/>
</dbReference>
<dbReference type="CDD" id="cd19079">
    <property type="entry name" value="AKR_EcYajO-like"/>
    <property type="match status" value="1"/>
</dbReference>
<dbReference type="InterPro" id="IPR023210">
    <property type="entry name" value="NADP_OxRdtase_dom"/>
</dbReference>
<accession>A0A1C1YYK0</accession>
<protein>
    <submittedName>
        <fullName evidence="3">Aldo/keto reductase</fullName>
    </submittedName>
</protein>
<feature type="domain" description="NADP-dependent oxidoreductase" evidence="2">
    <location>
        <begin position="15"/>
        <end position="319"/>
    </location>
</feature>
<dbReference type="GO" id="GO:0016491">
    <property type="term" value="F:oxidoreductase activity"/>
    <property type="evidence" value="ECO:0007669"/>
    <property type="project" value="UniProtKB-KW"/>
</dbReference>
<sequence>MQYVRLGKTGLKVSRLCLGCMSFGTPGGPTHPWVLPEDEAQPFFRTAVEAGINFFDTANHYNYGDSERITGKALRTYAKRDEIVVATKVGLRMGDDRPNDRGLSRKHILDQIDQSLTRLGMDYVDILYVHRLDPDTEFDEMLDALETVVQSGKTRYVAASSMWTWQFAKLREMQKARGYQPFAAMQNFYNLAYREEEREMMPYCASEGVGVVPWSPIARGFLAGNRPKDGQATKRAATDKMAQGYFGSPQDYAILARVEKVAAKLGVSAAQVAYAWVLSKPFVTSPIVGATKLRQLEEAIGALDVKLDAASIRSLEQAYKPRAVTGHS</sequence>
<dbReference type="Gene3D" id="3.20.20.100">
    <property type="entry name" value="NADP-dependent oxidoreductase domain"/>
    <property type="match status" value="1"/>
</dbReference>
<evidence type="ECO:0000256" key="1">
    <source>
        <dbReference type="ARBA" id="ARBA00023002"/>
    </source>
</evidence>
<dbReference type="InterPro" id="IPR050523">
    <property type="entry name" value="AKR_Detox_Biosynth"/>
</dbReference>
<dbReference type="PANTHER" id="PTHR43364:SF4">
    <property type="entry name" value="NAD(P)-LINKED OXIDOREDUCTASE SUPERFAMILY PROTEIN"/>
    <property type="match status" value="1"/>
</dbReference>
<dbReference type="OrthoDB" id="9803483at2"/>